<dbReference type="OrthoDB" id="2473397at2"/>
<dbReference type="Proteomes" id="UP000184513">
    <property type="component" value="Unassembled WGS sequence"/>
</dbReference>
<keyword evidence="3" id="KW-1185">Reference proteome</keyword>
<gene>
    <name evidence="2" type="ORF">SAMN04488057_10142</name>
</gene>
<evidence type="ECO:0000256" key="1">
    <source>
        <dbReference type="SAM" id="MobiDB-lite"/>
    </source>
</evidence>
<proteinExistence type="predicted"/>
<evidence type="ECO:0000313" key="3">
    <source>
        <dbReference type="Proteomes" id="UP000184513"/>
    </source>
</evidence>
<feature type="compositionally biased region" description="Basic and acidic residues" evidence="1">
    <location>
        <begin position="159"/>
        <end position="169"/>
    </location>
</feature>
<evidence type="ECO:0000313" key="2">
    <source>
        <dbReference type="EMBL" id="SHM31480.1"/>
    </source>
</evidence>
<dbReference type="AlphaFoldDB" id="A0A1M7HSQ4"/>
<feature type="region of interest" description="Disordered" evidence="1">
    <location>
        <begin position="159"/>
        <end position="181"/>
    </location>
</feature>
<sequence>MLKKASIYLLSLFFLSACGIINIRKTGDTSEKFDNYSEDLSDSRITFDDLPVPSFSTAGGSDAGPINQELQRRINQISEENNRENFINGYTILVYSGADRERAFEVRNEVYSEYPDIQTNMEYNEPRYLVKVGRFVNKIEALATYEKLNDLFPSSRIQPDRFLKKRESEEEKEDNLENAER</sequence>
<name>A0A1M7HSQ4_9BACT</name>
<organism evidence="2 3">
    <name type="scientific">Cyclobacterium lianum</name>
    <dbReference type="NCBI Taxonomy" id="388280"/>
    <lineage>
        <taxon>Bacteria</taxon>
        <taxon>Pseudomonadati</taxon>
        <taxon>Bacteroidota</taxon>
        <taxon>Cytophagia</taxon>
        <taxon>Cytophagales</taxon>
        <taxon>Cyclobacteriaceae</taxon>
        <taxon>Cyclobacterium</taxon>
    </lineage>
</organism>
<dbReference type="PROSITE" id="PS51257">
    <property type="entry name" value="PROKAR_LIPOPROTEIN"/>
    <property type="match status" value="1"/>
</dbReference>
<evidence type="ECO:0008006" key="4">
    <source>
        <dbReference type="Google" id="ProtNLM"/>
    </source>
</evidence>
<dbReference type="EMBL" id="FRCY01000001">
    <property type="protein sequence ID" value="SHM31480.1"/>
    <property type="molecule type" value="Genomic_DNA"/>
</dbReference>
<protein>
    <recommendedName>
        <fullName evidence="4">Sporulation related domain-containing protein</fullName>
    </recommendedName>
</protein>
<dbReference type="STRING" id="388280.SAMN04488057_10142"/>
<reference evidence="2 3" key="1">
    <citation type="submission" date="2016-11" db="EMBL/GenBank/DDBJ databases">
        <authorList>
            <person name="Jaros S."/>
            <person name="Januszkiewicz K."/>
            <person name="Wedrychowicz H."/>
        </authorList>
    </citation>
    <scope>NUCLEOTIDE SEQUENCE [LARGE SCALE GENOMIC DNA]</scope>
    <source>
        <strain evidence="2 3">CGMCC 1.6102</strain>
    </source>
</reference>
<dbReference type="RefSeq" id="WP_073089882.1">
    <property type="nucleotide sequence ID" value="NZ_FRCY01000001.1"/>
</dbReference>
<feature type="compositionally biased region" description="Acidic residues" evidence="1">
    <location>
        <begin position="170"/>
        <end position="181"/>
    </location>
</feature>
<accession>A0A1M7HSQ4</accession>